<evidence type="ECO:0000313" key="2">
    <source>
        <dbReference type="WBParaSite" id="PSAMB.scaffold2363size23621.g17535.t1"/>
    </source>
</evidence>
<sequence length="165" mass="18281">MRPVVSTPSCPINRRCRNWDCACERGGVVGGVGGDESIAGRSLVTFSRCSRSRGSHQTASVDDDDTRRGITAVANSFSRVKPPRLSSTAVRPADQRRLSGRRRRIYRRPRPHVPSVSFHLRPLFIAHPNVSTNLRVPSLSLALLSLVAMIVFAEWLPPDIIDQRS</sequence>
<dbReference type="AlphaFoldDB" id="A0A914VRG8"/>
<evidence type="ECO:0000313" key="1">
    <source>
        <dbReference type="Proteomes" id="UP000887566"/>
    </source>
</evidence>
<keyword evidence="1" id="KW-1185">Reference proteome</keyword>
<dbReference type="Proteomes" id="UP000887566">
    <property type="component" value="Unplaced"/>
</dbReference>
<accession>A0A914VRG8</accession>
<protein>
    <submittedName>
        <fullName evidence="2">Uncharacterized protein</fullName>
    </submittedName>
</protein>
<name>A0A914VRG8_9BILA</name>
<reference evidence="2" key="1">
    <citation type="submission" date="2022-11" db="UniProtKB">
        <authorList>
            <consortium name="WormBaseParasite"/>
        </authorList>
    </citation>
    <scope>IDENTIFICATION</scope>
</reference>
<organism evidence="1 2">
    <name type="scientific">Plectus sambesii</name>
    <dbReference type="NCBI Taxonomy" id="2011161"/>
    <lineage>
        <taxon>Eukaryota</taxon>
        <taxon>Metazoa</taxon>
        <taxon>Ecdysozoa</taxon>
        <taxon>Nematoda</taxon>
        <taxon>Chromadorea</taxon>
        <taxon>Plectida</taxon>
        <taxon>Plectina</taxon>
        <taxon>Plectoidea</taxon>
        <taxon>Plectidae</taxon>
        <taxon>Plectus</taxon>
    </lineage>
</organism>
<proteinExistence type="predicted"/>
<dbReference type="WBParaSite" id="PSAMB.scaffold2363size23621.g17535.t1">
    <property type="protein sequence ID" value="PSAMB.scaffold2363size23621.g17535.t1"/>
    <property type="gene ID" value="PSAMB.scaffold2363size23621.g17535"/>
</dbReference>